<proteinExistence type="predicted"/>
<protein>
    <submittedName>
        <fullName evidence="2">Uncharacterized protein</fullName>
    </submittedName>
</protein>
<dbReference type="Proteomes" id="UP000178222">
    <property type="component" value="Unassembled WGS sequence"/>
</dbReference>
<evidence type="ECO:0000313" key="3">
    <source>
        <dbReference type="Proteomes" id="UP000178222"/>
    </source>
</evidence>
<name>A0A1G2RUE9_9BACT</name>
<accession>A0A1G2RUE9</accession>
<reference evidence="2 3" key="1">
    <citation type="journal article" date="2016" name="Nat. Commun.">
        <title>Thousands of microbial genomes shed light on interconnected biogeochemical processes in an aquifer system.</title>
        <authorList>
            <person name="Anantharaman K."/>
            <person name="Brown C.T."/>
            <person name="Hug L.A."/>
            <person name="Sharon I."/>
            <person name="Castelle C.J."/>
            <person name="Probst A.J."/>
            <person name="Thomas B.C."/>
            <person name="Singh A."/>
            <person name="Wilkins M.J."/>
            <person name="Karaoz U."/>
            <person name="Brodie E.L."/>
            <person name="Williams K.H."/>
            <person name="Hubbard S.S."/>
            <person name="Banfield J.F."/>
        </authorList>
    </citation>
    <scope>NUCLEOTIDE SEQUENCE [LARGE SCALE GENOMIC DNA]</scope>
</reference>
<evidence type="ECO:0000256" key="1">
    <source>
        <dbReference type="SAM" id="MobiDB-lite"/>
    </source>
</evidence>
<feature type="compositionally biased region" description="Basic and acidic residues" evidence="1">
    <location>
        <begin position="15"/>
        <end position="33"/>
    </location>
</feature>
<dbReference type="AlphaFoldDB" id="A0A1G2RUE9"/>
<evidence type="ECO:0000313" key="2">
    <source>
        <dbReference type="EMBL" id="OHA76058.1"/>
    </source>
</evidence>
<dbReference type="EMBL" id="MHUL01000042">
    <property type="protein sequence ID" value="OHA76058.1"/>
    <property type="molecule type" value="Genomic_DNA"/>
</dbReference>
<organism evidence="2 3">
    <name type="scientific">Candidatus Wildermuthbacteria bacterium RIFCSPLOWO2_02_FULL_47_9c</name>
    <dbReference type="NCBI Taxonomy" id="1802466"/>
    <lineage>
        <taxon>Bacteria</taxon>
        <taxon>Candidatus Wildermuthiibacteriota</taxon>
    </lineage>
</organism>
<feature type="region of interest" description="Disordered" evidence="1">
    <location>
        <begin position="15"/>
        <end position="39"/>
    </location>
</feature>
<sequence length="63" mass="7829">MAFFPFTDRRWTRKPNEKRDAYKDKPYDHDENKTSPITHFSPPFYERSILLRKENSLLRRERV</sequence>
<gene>
    <name evidence="2" type="ORF">A3J30_03845</name>
</gene>
<comment type="caution">
    <text evidence="2">The sequence shown here is derived from an EMBL/GenBank/DDBJ whole genome shotgun (WGS) entry which is preliminary data.</text>
</comment>